<dbReference type="InterPro" id="IPR003492">
    <property type="entry name" value="Battenin_disease_Cln3"/>
</dbReference>
<feature type="transmembrane region" description="Helical" evidence="6">
    <location>
        <begin position="122"/>
        <end position="142"/>
    </location>
</feature>
<feature type="transmembrane region" description="Helical" evidence="6">
    <location>
        <begin position="353"/>
        <end position="374"/>
    </location>
</feature>
<dbReference type="PRINTS" id="PR01315">
    <property type="entry name" value="BATTENIN"/>
</dbReference>
<feature type="transmembrane region" description="Helical" evidence="6">
    <location>
        <begin position="100"/>
        <end position="116"/>
    </location>
</feature>
<dbReference type="GO" id="GO:0005765">
    <property type="term" value="C:lysosomal membrane"/>
    <property type="evidence" value="ECO:0007669"/>
    <property type="project" value="UniProtKB-SubCell"/>
</dbReference>
<comment type="similarity">
    <text evidence="2 6">Belongs to the battenin family.</text>
</comment>
<comment type="caution">
    <text evidence="8">The sequence shown here is derived from an EMBL/GenBank/DDBJ whole genome shotgun (WGS) entry which is preliminary data.</text>
</comment>
<feature type="transmembrane region" description="Helical" evidence="6">
    <location>
        <begin position="12"/>
        <end position="32"/>
    </location>
</feature>
<sequence length="452" mass="49917">MTSRLDVARNLIAFWIFGLCNNYAYVVMLSAAQDILNVQENIVVNSSAADQKCLPKIDKRLCESISTGAVLLADIIPCFIVKFTFPFFMQRMPFGVRNMLVILLQICSYLVVAFSVSVPMSLLGVVFASMSSGLGEITFLALTPNFNKNVISTWSSGTGGAGVLGAFSYAVLTEPHFANLTPSQATLVMLVIPALFAAAYWLLLVVPDSVYQIGLHPKSWIVPYSHLAKSDSSMTNSLVDSGTSVLDQSGQDSSDSVDTTSSECAPSNDKFIKQRSLSFPEKMGAVLPLLKYMIPLMLVYLGEYLINQGIVQLIVFDCDHSFKLSKASQYRWYQVLYQVGVFISRSSINIIRLNYAVLLLLPVFQTCNVFVFLFESLYHFIPQIWILFLLILFEGLFGGASYVNTFRHIHDASPPDIREYAMSISSLGDTIGICIAGFASIPLHNAICRTSY</sequence>
<dbReference type="EMBL" id="JBGFUD010005580">
    <property type="protein sequence ID" value="MFH4980461.1"/>
    <property type="molecule type" value="Genomic_DNA"/>
</dbReference>
<name>A0ABD6EMF6_9BILA</name>
<keyword evidence="4 6" id="KW-1133">Transmembrane helix</keyword>
<protein>
    <recommendedName>
        <fullName evidence="6">Battenin</fullName>
    </recommendedName>
</protein>
<dbReference type="GO" id="GO:0012505">
    <property type="term" value="C:endomembrane system"/>
    <property type="evidence" value="ECO:0007669"/>
    <property type="project" value="UniProtKB-SubCell"/>
</dbReference>
<evidence type="ECO:0000313" key="8">
    <source>
        <dbReference type="EMBL" id="MFH4980461.1"/>
    </source>
</evidence>
<dbReference type="PANTHER" id="PTHR10981">
    <property type="entry name" value="BATTENIN"/>
    <property type="match status" value="1"/>
</dbReference>
<evidence type="ECO:0000256" key="7">
    <source>
        <dbReference type="SAM" id="MobiDB-lite"/>
    </source>
</evidence>
<feature type="transmembrane region" description="Helical" evidence="6">
    <location>
        <begin position="380"/>
        <end position="403"/>
    </location>
</feature>
<keyword evidence="9" id="KW-1185">Reference proteome</keyword>
<gene>
    <name evidence="8" type="ORF">AB6A40_007170</name>
</gene>
<feature type="compositionally biased region" description="Low complexity" evidence="7">
    <location>
        <begin position="244"/>
        <end position="262"/>
    </location>
</feature>
<feature type="transmembrane region" description="Helical" evidence="6">
    <location>
        <begin position="65"/>
        <end position="88"/>
    </location>
</feature>
<comment type="subcellular location">
    <subcellularLocation>
        <location evidence="1">Endomembrane system</location>
        <topology evidence="1">Multi-pass membrane protein</topology>
    </subcellularLocation>
    <subcellularLocation>
        <location evidence="6">Lysosome membrane</location>
        <topology evidence="6">Multi-pass membrane protein</topology>
    </subcellularLocation>
</comment>
<feature type="transmembrane region" description="Helical" evidence="6">
    <location>
        <begin position="184"/>
        <end position="206"/>
    </location>
</feature>
<dbReference type="Pfam" id="PF02487">
    <property type="entry name" value="CLN3"/>
    <property type="match status" value="1"/>
</dbReference>
<dbReference type="PANTHER" id="PTHR10981:SF8">
    <property type="entry name" value="BATTENIN"/>
    <property type="match status" value="1"/>
</dbReference>
<keyword evidence="6" id="KW-0458">Lysosome</keyword>
<dbReference type="InterPro" id="IPR036259">
    <property type="entry name" value="MFS_trans_sf"/>
</dbReference>
<evidence type="ECO:0000256" key="3">
    <source>
        <dbReference type="ARBA" id="ARBA00022692"/>
    </source>
</evidence>
<evidence type="ECO:0000256" key="5">
    <source>
        <dbReference type="ARBA" id="ARBA00023136"/>
    </source>
</evidence>
<dbReference type="SUPFAM" id="SSF103473">
    <property type="entry name" value="MFS general substrate transporter"/>
    <property type="match status" value="1"/>
</dbReference>
<proteinExistence type="inferred from homology"/>
<evidence type="ECO:0000256" key="2">
    <source>
        <dbReference type="ARBA" id="ARBA00007467"/>
    </source>
</evidence>
<reference evidence="8 9" key="1">
    <citation type="submission" date="2024-08" db="EMBL/GenBank/DDBJ databases">
        <title>Gnathostoma spinigerum genome.</title>
        <authorList>
            <person name="Gonzalez-Bertolin B."/>
            <person name="Monzon S."/>
            <person name="Zaballos A."/>
            <person name="Jimenez P."/>
            <person name="Dekumyoy P."/>
            <person name="Varona S."/>
            <person name="Cuesta I."/>
            <person name="Sumanam S."/>
            <person name="Adisakwattana P."/>
            <person name="Gasser R.B."/>
            <person name="Hernandez-Gonzalez A."/>
            <person name="Young N.D."/>
            <person name="Perteguer M.J."/>
        </authorList>
    </citation>
    <scope>NUCLEOTIDE SEQUENCE [LARGE SCALE GENOMIC DNA]</scope>
    <source>
        <strain evidence="8">AL3</strain>
        <tissue evidence="8">Liver</tissue>
    </source>
</reference>
<evidence type="ECO:0000313" key="9">
    <source>
        <dbReference type="Proteomes" id="UP001608902"/>
    </source>
</evidence>
<dbReference type="AlphaFoldDB" id="A0ABD6EMF6"/>
<accession>A0ABD6EMF6</accession>
<dbReference type="InterPro" id="IPR018460">
    <property type="entry name" value="Battenin_disease_Cln3_subgr"/>
</dbReference>
<dbReference type="Gene3D" id="1.20.1250.20">
    <property type="entry name" value="MFS general substrate transporter like domains"/>
    <property type="match status" value="1"/>
</dbReference>
<evidence type="ECO:0000256" key="1">
    <source>
        <dbReference type="ARBA" id="ARBA00004127"/>
    </source>
</evidence>
<dbReference type="Proteomes" id="UP001608902">
    <property type="component" value="Unassembled WGS sequence"/>
</dbReference>
<feature type="region of interest" description="Disordered" evidence="7">
    <location>
        <begin position="239"/>
        <end position="265"/>
    </location>
</feature>
<keyword evidence="3 6" id="KW-0812">Transmembrane</keyword>
<evidence type="ECO:0000256" key="4">
    <source>
        <dbReference type="ARBA" id="ARBA00022989"/>
    </source>
</evidence>
<feature type="transmembrane region" description="Helical" evidence="6">
    <location>
        <begin position="154"/>
        <end position="172"/>
    </location>
</feature>
<evidence type="ECO:0000256" key="6">
    <source>
        <dbReference type="RuleBase" id="RU361113"/>
    </source>
</evidence>
<dbReference type="PIRSF" id="PIRSF015974">
    <property type="entry name" value="CLN3_BTN1"/>
    <property type="match status" value="1"/>
</dbReference>
<keyword evidence="5 6" id="KW-0472">Membrane</keyword>
<organism evidence="8 9">
    <name type="scientific">Gnathostoma spinigerum</name>
    <dbReference type="NCBI Taxonomy" id="75299"/>
    <lineage>
        <taxon>Eukaryota</taxon>
        <taxon>Metazoa</taxon>
        <taxon>Ecdysozoa</taxon>
        <taxon>Nematoda</taxon>
        <taxon>Chromadorea</taxon>
        <taxon>Rhabditida</taxon>
        <taxon>Spirurina</taxon>
        <taxon>Gnathostomatomorpha</taxon>
        <taxon>Gnathostomatoidea</taxon>
        <taxon>Gnathostomatidae</taxon>
        <taxon>Gnathostoma</taxon>
    </lineage>
</organism>